<keyword evidence="1" id="KW-1133">Transmembrane helix</keyword>
<proteinExistence type="predicted"/>
<dbReference type="Proteomes" id="UP000283841">
    <property type="component" value="Unassembled WGS sequence"/>
</dbReference>
<keyword evidence="3" id="KW-1185">Reference proteome</keyword>
<sequence>MCGLVSHVVWPISAAIALSAVISTLWLSGITDRQGIWSKDYCSLLNDHSFLYGWICGLLFIPFIKNATSSLFRCCFADSGEDKLYGLDHALLNIEMPPPSMWMNMGYWKHTQSFPEACTALLEKVLRTAGLLDSNRRPLSVRDSSALRIIDVGCGCGDQTIYLMKWLARIDDHAPGSERRPLFDAYVGINVNQHQAEFARQRIKDTGRSDSIHIFCADAADPTSWSRELKDAVTATSQQGFGDKQSQTAHTWLLALDTLYHFKPSRDPLLSYAARELRASFMAFDLILADSVHPVDNILLRAVCFMSSIPFSNFKTLSDYRDMLVRAGYASDNIEIHDISEYVFSGIGGYMERREAELRQFKLSLGKLQVAGKLFSWWGRSNIVRGVVVVARRNAI</sequence>
<dbReference type="EMBL" id="RCNU01000003">
    <property type="protein sequence ID" value="RWQ96978.1"/>
    <property type="molecule type" value="Genomic_DNA"/>
</dbReference>
<dbReference type="InterPro" id="IPR029063">
    <property type="entry name" value="SAM-dependent_MTases_sf"/>
</dbReference>
<dbReference type="RefSeq" id="XP_028486623.1">
    <property type="nucleotide sequence ID" value="XM_028630282.1"/>
</dbReference>
<evidence type="ECO:0000313" key="3">
    <source>
        <dbReference type="Proteomes" id="UP000283841"/>
    </source>
</evidence>
<dbReference type="CDD" id="cd02440">
    <property type="entry name" value="AdoMet_MTases"/>
    <property type="match status" value="1"/>
</dbReference>
<gene>
    <name evidence="2" type="ORF">C8Q69DRAFT_461914</name>
</gene>
<keyword evidence="1" id="KW-0472">Membrane</keyword>
<evidence type="ECO:0008006" key="4">
    <source>
        <dbReference type="Google" id="ProtNLM"/>
    </source>
</evidence>
<feature type="transmembrane region" description="Helical" evidence="1">
    <location>
        <begin position="12"/>
        <end position="31"/>
    </location>
</feature>
<dbReference type="STRING" id="264951.A0A443HYQ1"/>
<organism evidence="2 3">
    <name type="scientific">Byssochlamys spectabilis</name>
    <name type="common">Paecilomyces variotii</name>
    <dbReference type="NCBI Taxonomy" id="264951"/>
    <lineage>
        <taxon>Eukaryota</taxon>
        <taxon>Fungi</taxon>
        <taxon>Dikarya</taxon>
        <taxon>Ascomycota</taxon>
        <taxon>Pezizomycotina</taxon>
        <taxon>Eurotiomycetes</taxon>
        <taxon>Eurotiomycetidae</taxon>
        <taxon>Eurotiales</taxon>
        <taxon>Thermoascaceae</taxon>
        <taxon>Paecilomyces</taxon>
    </lineage>
</organism>
<evidence type="ECO:0000313" key="2">
    <source>
        <dbReference type="EMBL" id="RWQ96978.1"/>
    </source>
</evidence>
<dbReference type="VEuPathDB" id="FungiDB:C8Q69DRAFT_461914"/>
<feature type="transmembrane region" description="Helical" evidence="1">
    <location>
        <begin position="43"/>
        <end position="64"/>
    </location>
</feature>
<dbReference type="SUPFAM" id="SSF53335">
    <property type="entry name" value="S-adenosyl-L-methionine-dependent methyltransferases"/>
    <property type="match status" value="1"/>
</dbReference>
<protein>
    <recommendedName>
        <fullName evidence="4">S-adenosyl-L-methionine-dependent methyltransferase</fullName>
    </recommendedName>
</protein>
<dbReference type="AlphaFoldDB" id="A0A443HYQ1"/>
<keyword evidence="1" id="KW-0812">Transmembrane</keyword>
<name>A0A443HYQ1_BYSSP</name>
<dbReference type="GeneID" id="39599559"/>
<reference evidence="2 3" key="1">
    <citation type="journal article" date="2018" name="Front. Microbiol.">
        <title>Genomic and genetic insights into a cosmopolitan fungus, Paecilomyces variotii (Eurotiales).</title>
        <authorList>
            <person name="Urquhart A.S."/>
            <person name="Mondo S.J."/>
            <person name="Makela M.R."/>
            <person name="Hane J.K."/>
            <person name="Wiebenga A."/>
            <person name="He G."/>
            <person name="Mihaltcheva S."/>
            <person name="Pangilinan J."/>
            <person name="Lipzen A."/>
            <person name="Barry K."/>
            <person name="de Vries R.P."/>
            <person name="Grigoriev I.V."/>
            <person name="Idnurm A."/>
        </authorList>
    </citation>
    <scope>NUCLEOTIDE SEQUENCE [LARGE SCALE GENOMIC DNA]</scope>
    <source>
        <strain evidence="2 3">CBS 101075</strain>
    </source>
</reference>
<comment type="caution">
    <text evidence="2">The sequence shown here is derived from an EMBL/GenBank/DDBJ whole genome shotgun (WGS) entry which is preliminary data.</text>
</comment>
<evidence type="ECO:0000256" key="1">
    <source>
        <dbReference type="SAM" id="Phobius"/>
    </source>
</evidence>
<dbReference type="Gene3D" id="3.40.50.150">
    <property type="entry name" value="Vaccinia Virus protein VP39"/>
    <property type="match status" value="1"/>
</dbReference>
<accession>A0A443HYQ1</accession>